<proteinExistence type="predicted"/>
<evidence type="ECO:0000313" key="1">
    <source>
        <dbReference type="EMBL" id="MFC4403807.1"/>
    </source>
</evidence>
<organism evidence="1 2">
    <name type="scientific">Gracilibacillus xinjiangensis</name>
    <dbReference type="NCBI Taxonomy" id="1193282"/>
    <lineage>
        <taxon>Bacteria</taxon>
        <taxon>Bacillati</taxon>
        <taxon>Bacillota</taxon>
        <taxon>Bacilli</taxon>
        <taxon>Bacillales</taxon>
        <taxon>Bacillaceae</taxon>
        <taxon>Gracilibacillus</taxon>
    </lineage>
</organism>
<dbReference type="Proteomes" id="UP001595882">
    <property type="component" value="Unassembled WGS sequence"/>
</dbReference>
<protein>
    <recommendedName>
        <fullName evidence="3">DUF4843 domain-containing protein</fullName>
    </recommendedName>
</protein>
<accession>A0ABV8WW47</accession>
<evidence type="ECO:0000313" key="2">
    <source>
        <dbReference type="Proteomes" id="UP001595882"/>
    </source>
</evidence>
<comment type="caution">
    <text evidence="1">The sequence shown here is derived from an EMBL/GenBank/DDBJ whole genome shotgun (WGS) entry which is preliminary data.</text>
</comment>
<reference evidence="2" key="1">
    <citation type="journal article" date="2019" name="Int. J. Syst. Evol. Microbiol.">
        <title>The Global Catalogue of Microorganisms (GCM) 10K type strain sequencing project: providing services to taxonomists for standard genome sequencing and annotation.</title>
        <authorList>
            <consortium name="The Broad Institute Genomics Platform"/>
            <consortium name="The Broad Institute Genome Sequencing Center for Infectious Disease"/>
            <person name="Wu L."/>
            <person name="Ma J."/>
        </authorList>
    </citation>
    <scope>NUCLEOTIDE SEQUENCE [LARGE SCALE GENOMIC DNA]</scope>
    <source>
        <strain evidence="2">CCUG 37865</strain>
    </source>
</reference>
<dbReference type="PROSITE" id="PS51257">
    <property type="entry name" value="PROKAR_LIPOPROTEIN"/>
    <property type="match status" value="1"/>
</dbReference>
<name>A0ABV8WW47_9BACI</name>
<keyword evidence="2" id="KW-1185">Reference proteome</keyword>
<dbReference type="EMBL" id="JBHSDT010000008">
    <property type="protein sequence ID" value="MFC4403807.1"/>
    <property type="molecule type" value="Genomic_DNA"/>
</dbReference>
<sequence>MYKMKYLIMSLTLIFVLGFILVSCNDIDRTPEGYKLPIAKYEQLDSEHFSVHIEVYEEDNGEKPEEKYATVVIHHFSESPISIPNDAIIPFQIKGTDLKGEAQLDILTTINEPEINSDEIQHHIENEKPMTVVLENYEEVNLIYRTPRAPSQ</sequence>
<gene>
    <name evidence="1" type="ORF">ACFOY7_12065</name>
</gene>
<dbReference type="RefSeq" id="WP_390252340.1">
    <property type="nucleotide sequence ID" value="NZ_JBHSDT010000008.1"/>
</dbReference>
<evidence type="ECO:0008006" key="3">
    <source>
        <dbReference type="Google" id="ProtNLM"/>
    </source>
</evidence>